<reference evidence="1 2" key="1">
    <citation type="submission" date="2019-06" db="EMBL/GenBank/DDBJ databases">
        <title>Sequencing the genomes of 1000 actinobacteria strains.</title>
        <authorList>
            <person name="Klenk H.-P."/>
        </authorList>
    </citation>
    <scope>NUCLEOTIDE SEQUENCE [LARGE SCALE GENOMIC DNA]</scope>
    <source>
        <strain evidence="1 2">DSM 102200</strain>
    </source>
</reference>
<dbReference type="SUPFAM" id="SSF48613">
    <property type="entry name" value="Heme oxygenase-like"/>
    <property type="match status" value="1"/>
</dbReference>
<keyword evidence="2" id="KW-1185">Reference proteome</keyword>
<dbReference type="Gene3D" id="1.20.910.10">
    <property type="entry name" value="Heme oxygenase-like"/>
    <property type="match status" value="1"/>
</dbReference>
<sequence length="345" mass="37746">MISNIDERTVAPALPGTRGPLSEAIITALRTGSLDPLSGVGPAQADPFGEDLQLGLYVCYELHYRGFDEVDSGWEWEPELLRVRRLLERRFLSAMRAATSGGDDADAALDRVVLETSDAGGVSGYLRDEGEWWELREFLAHRSLYHLKEADPHAWVIPRLHGRAKASLVAVEFDEFGGGRADRMHSRLFAELMDGVGLDPGYGRYLDVVPAVTLATVNMMSLFGLHRALRGALVGHFAAAEISTPPSAQRMVEALDRMGADPRCDEFFTEHIEADAVHEQVLRHDVVGDLIAHEPDLAADVVLGVQVTEMLEGRLGRHLLAQWSAGRSSLRSALPSARAPGPRDS</sequence>
<evidence type="ECO:0000313" key="1">
    <source>
        <dbReference type="EMBL" id="TQL97203.1"/>
    </source>
</evidence>
<dbReference type="Pfam" id="PF14518">
    <property type="entry name" value="Haem_oxygenas_2"/>
    <property type="match status" value="1"/>
</dbReference>
<comment type="caution">
    <text evidence="1">The sequence shown here is derived from an EMBL/GenBank/DDBJ whole genome shotgun (WGS) entry which is preliminary data.</text>
</comment>
<gene>
    <name evidence="1" type="ORF">FB559_2781</name>
</gene>
<dbReference type="InterPro" id="IPR016084">
    <property type="entry name" value="Haem_Oase-like_multi-hlx"/>
</dbReference>
<dbReference type="Proteomes" id="UP000316096">
    <property type="component" value="Unassembled WGS sequence"/>
</dbReference>
<organism evidence="1 2">
    <name type="scientific">Actinoallomurus bryophytorum</name>
    <dbReference type="NCBI Taxonomy" id="1490222"/>
    <lineage>
        <taxon>Bacteria</taxon>
        <taxon>Bacillati</taxon>
        <taxon>Actinomycetota</taxon>
        <taxon>Actinomycetes</taxon>
        <taxon>Streptosporangiales</taxon>
        <taxon>Thermomonosporaceae</taxon>
        <taxon>Actinoallomurus</taxon>
    </lineage>
</organism>
<dbReference type="AlphaFoldDB" id="A0A543CJB9"/>
<dbReference type="SMART" id="SM01236">
    <property type="entry name" value="Haem_oxygenase_2"/>
    <property type="match status" value="1"/>
</dbReference>
<evidence type="ECO:0000313" key="2">
    <source>
        <dbReference type="Proteomes" id="UP000316096"/>
    </source>
</evidence>
<name>A0A543CJB9_9ACTN</name>
<dbReference type="RefSeq" id="WP_246121564.1">
    <property type="nucleotide sequence ID" value="NZ_VFOZ01000001.1"/>
</dbReference>
<protein>
    <submittedName>
        <fullName evidence="1">Heme oxygenase-like protein</fullName>
    </submittedName>
</protein>
<dbReference type="EMBL" id="VFOZ01000001">
    <property type="protein sequence ID" value="TQL97203.1"/>
    <property type="molecule type" value="Genomic_DNA"/>
</dbReference>
<accession>A0A543CJB9</accession>
<proteinExistence type="predicted"/>